<dbReference type="EMBL" id="QOCW01000042">
    <property type="protein sequence ID" value="RBW67308.1"/>
    <property type="molecule type" value="Genomic_DNA"/>
</dbReference>
<evidence type="ECO:0000313" key="6">
    <source>
        <dbReference type="EMBL" id="RBW67308.1"/>
    </source>
</evidence>
<sequence>MKVKEAAALVGISVRTLHHYDKIGLLTPDHLTESGYRLYSDRNLETLQQILFFKELGFSLKQIKEIIDSPSFDRYEAFLLQRNMLLEKRSRLDKMIALIDKTIQYEKGEISMTNKEKFEGFDFSDNPYEQEARKRWGDQAVDEANAKVGKLSKEAQKAVAKRWDAIYTNLASLRNTSPASTDAQAAIKEWYDFLNNNFGTYSLDTFKGLGQMYVDDERFTKNIDKYGEGLSLFMRDAMAVFADQNKK</sequence>
<dbReference type="InterPro" id="IPR036244">
    <property type="entry name" value="TipA-like_antibiotic-bd"/>
</dbReference>
<evidence type="ECO:0000256" key="4">
    <source>
        <dbReference type="ARBA" id="ARBA00023163"/>
    </source>
</evidence>
<organism evidence="6 7">
    <name type="scientific">Bacillus taeanensis</name>
    <dbReference type="NCBI Taxonomy" id="273032"/>
    <lineage>
        <taxon>Bacteria</taxon>
        <taxon>Bacillati</taxon>
        <taxon>Bacillota</taxon>
        <taxon>Bacilli</taxon>
        <taxon>Bacillales</taxon>
        <taxon>Bacillaceae</taxon>
        <taxon>Bacillus</taxon>
    </lineage>
</organism>
<feature type="domain" description="HTH merR-type" evidence="5">
    <location>
        <begin position="1"/>
        <end position="69"/>
    </location>
</feature>
<dbReference type="InterPro" id="IPR000551">
    <property type="entry name" value="MerR-type_HTH_dom"/>
</dbReference>
<dbReference type="SUPFAM" id="SSF89082">
    <property type="entry name" value="Antibiotic binding domain of TipA-like multidrug resistance regulators"/>
    <property type="match status" value="1"/>
</dbReference>
<name>A0A366XP69_9BACI</name>
<gene>
    <name evidence="6" type="ORF">DS031_22850</name>
</gene>
<dbReference type="AlphaFoldDB" id="A0A366XP69"/>
<protein>
    <submittedName>
        <fullName evidence="6">MerR family transcriptional regulator</fullName>
    </submittedName>
</protein>
<keyword evidence="3" id="KW-0010">Activator</keyword>
<keyword evidence="4" id="KW-0804">Transcription</keyword>
<dbReference type="InterPro" id="IPR012925">
    <property type="entry name" value="TipAS_dom"/>
</dbReference>
<dbReference type="InterPro" id="IPR047057">
    <property type="entry name" value="MerR_fam"/>
</dbReference>
<dbReference type="GO" id="GO:0003677">
    <property type="term" value="F:DNA binding"/>
    <property type="evidence" value="ECO:0007669"/>
    <property type="project" value="UniProtKB-KW"/>
</dbReference>
<accession>A0A366XP69</accession>
<proteinExistence type="predicted"/>
<dbReference type="Pfam" id="PF07739">
    <property type="entry name" value="TipAS"/>
    <property type="match status" value="1"/>
</dbReference>
<keyword evidence="1" id="KW-0805">Transcription regulation</keyword>
<dbReference type="Proteomes" id="UP000253314">
    <property type="component" value="Unassembled WGS sequence"/>
</dbReference>
<evidence type="ECO:0000256" key="3">
    <source>
        <dbReference type="ARBA" id="ARBA00023159"/>
    </source>
</evidence>
<dbReference type="CDD" id="cd01106">
    <property type="entry name" value="HTH_TipAL-Mta"/>
    <property type="match status" value="1"/>
</dbReference>
<dbReference type="OrthoDB" id="9814833at2"/>
<keyword evidence="7" id="KW-1185">Reference proteome</keyword>
<dbReference type="SMART" id="SM00422">
    <property type="entry name" value="HTH_MERR"/>
    <property type="match status" value="1"/>
</dbReference>
<dbReference type="PANTHER" id="PTHR30204">
    <property type="entry name" value="REDOX-CYCLING DRUG-SENSING TRANSCRIPTIONAL ACTIVATOR SOXR"/>
    <property type="match status" value="1"/>
</dbReference>
<evidence type="ECO:0000256" key="2">
    <source>
        <dbReference type="ARBA" id="ARBA00023125"/>
    </source>
</evidence>
<evidence type="ECO:0000259" key="5">
    <source>
        <dbReference type="PROSITE" id="PS50937"/>
    </source>
</evidence>
<dbReference type="InterPro" id="IPR009061">
    <property type="entry name" value="DNA-bd_dom_put_sf"/>
</dbReference>
<comment type="caution">
    <text evidence="6">The sequence shown here is derived from an EMBL/GenBank/DDBJ whole genome shotgun (WGS) entry which is preliminary data.</text>
</comment>
<dbReference type="PANTHER" id="PTHR30204:SF90">
    <property type="entry name" value="HTH-TYPE TRANSCRIPTIONAL ACTIVATOR MTA"/>
    <property type="match status" value="1"/>
</dbReference>
<evidence type="ECO:0000256" key="1">
    <source>
        <dbReference type="ARBA" id="ARBA00023015"/>
    </source>
</evidence>
<dbReference type="Gene3D" id="1.10.490.50">
    <property type="entry name" value="Antibiotic binding domain of TipA-like multidrug resistance regulators"/>
    <property type="match status" value="1"/>
</dbReference>
<dbReference type="SUPFAM" id="SSF46955">
    <property type="entry name" value="Putative DNA-binding domain"/>
    <property type="match status" value="1"/>
</dbReference>
<dbReference type="GO" id="GO:0003700">
    <property type="term" value="F:DNA-binding transcription factor activity"/>
    <property type="evidence" value="ECO:0007669"/>
    <property type="project" value="InterPro"/>
</dbReference>
<dbReference type="Gene3D" id="1.10.1660.10">
    <property type="match status" value="1"/>
</dbReference>
<evidence type="ECO:0000313" key="7">
    <source>
        <dbReference type="Proteomes" id="UP000253314"/>
    </source>
</evidence>
<keyword evidence="2" id="KW-0238">DNA-binding</keyword>
<reference evidence="6 7" key="1">
    <citation type="submission" date="2018-07" db="EMBL/GenBank/DDBJ databases">
        <title>Lottiidibacillus patelloidae gen. nov., sp. nov., isolated from the intestinal tract of a marine limpet and the reclassification of B. taeanensis BH030017T, B. algicola KMM 3737T and B. hwajinpoensis SW-72T as genus Lottiidibacillus.</title>
        <authorList>
            <person name="Liu R."/>
            <person name="Huang Z."/>
        </authorList>
    </citation>
    <scope>NUCLEOTIDE SEQUENCE [LARGE SCALE GENOMIC DNA]</scope>
    <source>
        <strain evidence="6 7">BH030017</strain>
    </source>
</reference>
<dbReference type="Pfam" id="PF13411">
    <property type="entry name" value="MerR_1"/>
    <property type="match status" value="1"/>
</dbReference>
<dbReference type="PROSITE" id="PS50937">
    <property type="entry name" value="HTH_MERR_2"/>
    <property type="match status" value="1"/>
</dbReference>
<dbReference type="RefSeq" id="WP_113808475.1">
    <property type="nucleotide sequence ID" value="NZ_QOCW01000042.1"/>
</dbReference>